<keyword evidence="2" id="KW-1185">Reference proteome</keyword>
<evidence type="ECO:0008006" key="3">
    <source>
        <dbReference type="Google" id="ProtNLM"/>
    </source>
</evidence>
<accession>A0ABS0HB75</accession>
<reference evidence="1 2" key="1">
    <citation type="submission" date="2020-11" db="EMBL/GenBank/DDBJ databases">
        <title>A novel isolate from a Black sea contaminated sediment with potential to produce alkanes: Plantactinospora alkalitolerans sp. nov.</title>
        <authorList>
            <person name="Carro L."/>
            <person name="Veyisoglu A."/>
            <person name="Guven K."/>
            <person name="Schumann P."/>
            <person name="Klenk H.-P."/>
            <person name="Sahin N."/>
        </authorList>
    </citation>
    <scope>NUCLEOTIDE SEQUENCE [LARGE SCALE GENOMIC DNA]</scope>
    <source>
        <strain evidence="1 2">S1510</strain>
    </source>
</reference>
<dbReference type="RefSeq" id="WP_196206889.1">
    <property type="nucleotide sequence ID" value="NZ_JADPUN010000428.1"/>
</dbReference>
<evidence type="ECO:0000313" key="1">
    <source>
        <dbReference type="EMBL" id="MBF9135428.1"/>
    </source>
</evidence>
<protein>
    <recommendedName>
        <fullName evidence="3">Transposase</fullName>
    </recommendedName>
</protein>
<dbReference type="Proteomes" id="UP000638560">
    <property type="component" value="Unassembled WGS sequence"/>
</dbReference>
<sequence length="45" mass="5529">MLLKQVWRGIRNMAVEYRRASAHRSRVDDYWRDGTRWRPGYGPHQ</sequence>
<name>A0ABS0HB75_9ACTN</name>
<dbReference type="EMBL" id="JADPUN010000428">
    <property type="protein sequence ID" value="MBF9135428.1"/>
    <property type="molecule type" value="Genomic_DNA"/>
</dbReference>
<organism evidence="1 2">
    <name type="scientific">Plantactinospora alkalitolerans</name>
    <dbReference type="NCBI Taxonomy" id="2789879"/>
    <lineage>
        <taxon>Bacteria</taxon>
        <taxon>Bacillati</taxon>
        <taxon>Actinomycetota</taxon>
        <taxon>Actinomycetes</taxon>
        <taxon>Micromonosporales</taxon>
        <taxon>Micromonosporaceae</taxon>
        <taxon>Plantactinospora</taxon>
    </lineage>
</organism>
<proteinExistence type="predicted"/>
<gene>
    <name evidence="1" type="ORF">I0C86_42000</name>
</gene>
<evidence type="ECO:0000313" key="2">
    <source>
        <dbReference type="Proteomes" id="UP000638560"/>
    </source>
</evidence>
<comment type="caution">
    <text evidence="1">The sequence shown here is derived from an EMBL/GenBank/DDBJ whole genome shotgun (WGS) entry which is preliminary data.</text>
</comment>